<dbReference type="InterPro" id="IPR049052">
    <property type="entry name" value="nSTAND1"/>
</dbReference>
<keyword evidence="2" id="KW-1185">Reference proteome</keyword>
<dbReference type="EMBL" id="CP015118">
    <property type="protein sequence ID" value="ARN20473.1"/>
    <property type="molecule type" value="Genomic_DNA"/>
</dbReference>
<dbReference type="InterPro" id="IPR027417">
    <property type="entry name" value="P-loop_NTPase"/>
</dbReference>
<reference evidence="1 2" key="1">
    <citation type="submission" date="2016-04" db="EMBL/GenBank/DDBJ databases">
        <title>Complete genome sequence of natural rubber-degrading, novel Gram-negative bacterium, Rhizobacter gummiphilus strain NS21.</title>
        <authorList>
            <person name="Tabata M."/>
            <person name="Kasai D."/>
            <person name="Fukuda M."/>
        </authorList>
    </citation>
    <scope>NUCLEOTIDE SEQUENCE [LARGE SCALE GENOMIC DNA]</scope>
    <source>
        <strain evidence="1 2">NS21</strain>
    </source>
</reference>
<dbReference type="OrthoDB" id="135039at2"/>
<dbReference type="Proteomes" id="UP000193427">
    <property type="component" value="Chromosome"/>
</dbReference>
<proteinExistence type="predicted"/>
<dbReference type="RefSeq" id="WP_085750751.1">
    <property type="nucleotide sequence ID" value="NZ_BSPR01000023.1"/>
</dbReference>
<dbReference type="Pfam" id="PF20703">
    <property type="entry name" value="nSTAND1"/>
    <property type="match status" value="1"/>
</dbReference>
<dbReference type="SUPFAM" id="SSF52540">
    <property type="entry name" value="P-loop containing nucleoside triphosphate hydrolases"/>
    <property type="match status" value="1"/>
</dbReference>
<name>A0A1W6L8C2_9BURK</name>
<accession>A0A1W6L8C2</accession>
<sequence>MEAGRLGQWLSTVEGAGKALLAVIGIPAAVFAAVNESLKGMLPDVLLPWTPRVVAGVLVVWLFVVAWRSFRRYDIASRLEQPDLFTLKPKDAASLIGRAKDLQELLSTIRRNRLVLLDGESGCGKSALVGVGVVSEFEGGAEFLPLLVRDWGERWIDGPLAATLEVLWLRLSVPDRERLDWRTSPDLSAPPEALANLLSHQLKAVHEVLHKRPLLIADQFDDHQAQHRARFLDPEGNWLTPTALAEGNVFWRIVRDAIEAGRLHLLVVTRSDTAAGLASVRFLPEDRLATRSLPRIDNEYLRPLLLNVAPDDAKPQVVSNPAEGWHELRERLERDLKAEGAILMQQVRTVLLGLRQLGLLTPRRYLAVGGLRGVETLMVSHALRQAARAEGGGETALRRARAVLARLVLPGNANRAPKAQRATLSDLSAAAGDRQRAEAILGTLQDAEVARPAESADRGHAWQLDHDYLARAVIGEARQADRWASALRDGHARFSAATGWRERWLVLLAPLVLARIGWERGRRRLSFGESGRYVGLSVLKQAVIAACLVAAVLLAVGWNQSRLLTERARELVDRIGSSGSSQAVLEVWLADERLRTRLHELVQGRPLLLERVTASGWPLAHAGFEAATTRESARMLRDRILKESDNALAAAMVRVYVNVASRLSDPAVVQSEVDAWRAPLFSEELIERQDLLKGIYQEVTGRLEEPRAVSAEMVLVRERFLSKPKALGLTTFGDLYKALVMRVRDPEVLKKEATVLRSTLSDEEDAETRAERMSAYATVVTQLKDDAIITSSEAVLRTWIQKGDPKILKGAFGVYEDVIALLRDPVAVRSATDALRDQWQTEKGGARAGMLVSAYGAAALRLDRTEADALRSAATALREVLVEERWMQLSERLGRTYVAVLGRLADRSFTVSEAGELLGALSRPRDIDLDGRTTSRCIDVYVALAERTPELRGAKSALSSIRGRLFEAERPGDGATPSARAQIIRRRMINLTKSYVRVSTLLKDPAEIKAELVALREVQAQDLAVGFAETWGSLYAATARRLQDPLEVKTQAGELRESLLQETRPDWAGGLAVAYGAVVRQLKDVDALKAEMLAWQHALVQLKERNVVDQFASPYAAAAGNVRDPQLLRAAAVALRAQWTESRSEARSARFFEAYTEVARRLQGVDPRGSEVTVLRGLMLEEKTAAGLGELAEAYASVSSELDDVEALKLAGTTLRDRLMGERDDFTAGRLAAAYAVVAVPWFQRAADADRRSIVRDILLLCGHPNVVDPGQLLVALDQVSGEKFNGNMVKAVAWAGKEHGLRPRELRPAQ</sequence>
<protein>
    <submittedName>
        <fullName evidence="1">Uncharacterized protein</fullName>
    </submittedName>
</protein>
<gene>
    <name evidence="1" type="ORF">A4W93_11530</name>
</gene>
<dbReference type="STRING" id="946333.A4W93_11530"/>
<evidence type="ECO:0000313" key="2">
    <source>
        <dbReference type="Proteomes" id="UP000193427"/>
    </source>
</evidence>
<evidence type="ECO:0000313" key="1">
    <source>
        <dbReference type="EMBL" id="ARN20473.1"/>
    </source>
</evidence>
<organism evidence="1 2">
    <name type="scientific">Piscinibacter gummiphilus</name>
    <dbReference type="NCBI Taxonomy" id="946333"/>
    <lineage>
        <taxon>Bacteria</taxon>
        <taxon>Pseudomonadati</taxon>
        <taxon>Pseudomonadota</taxon>
        <taxon>Betaproteobacteria</taxon>
        <taxon>Burkholderiales</taxon>
        <taxon>Sphaerotilaceae</taxon>
        <taxon>Piscinibacter</taxon>
    </lineage>
</organism>
<dbReference type="KEGG" id="rgu:A4W93_11530"/>